<evidence type="ECO:0000256" key="1">
    <source>
        <dbReference type="ARBA" id="ARBA00004141"/>
    </source>
</evidence>
<dbReference type="OrthoDB" id="2274698at2759"/>
<dbReference type="Proteomes" id="UP000053317">
    <property type="component" value="Unassembled WGS sequence"/>
</dbReference>
<feature type="compositionally biased region" description="Basic and acidic residues" evidence="5">
    <location>
        <begin position="1"/>
        <end position="15"/>
    </location>
</feature>
<dbReference type="Pfam" id="PF10337">
    <property type="entry name" value="ArAE_2_N"/>
    <property type="match status" value="1"/>
</dbReference>
<evidence type="ECO:0000256" key="2">
    <source>
        <dbReference type="ARBA" id="ARBA00022692"/>
    </source>
</evidence>
<reference evidence="9 10" key="1">
    <citation type="submission" date="2015-05" db="EMBL/GenBank/DDBJ databases">
        <title>Distinctive expansion of gene families associated with plant cell wall degradation and secondary metabolism in the genomes of grapevine trunk pathogens.</title>
        <authorList>
            <person name="Lawrence D.P."/>
            <person name="Travadon R."/>
            <person name="Rolshausen P.E."/>
            <person name="Baumgartner K."/>
        </authorList>
    </citation>
    <scope>NUCLEOTIDE SEQUENCE [LARGE SCALE GENOMIC DNA]</scope>
    <source>
        <strain evidence="9">UCRPC4</strain>
    </source>
</reference>
<dbReference type="PANTHER" id="PTHR37994:SF4">
    <property type="entry name" value="ER TRANSPORTER 6TM N-TERMINAL DOMAIN-CONTAINING PROTEIN-RELATED"/>
    <property type="match status" value="1"/>
</dbReference>
<feature type="transmembrane region" description="Helical" evidence="6">
    <location>
        <begin position="502"/>
        <end position="523"/>
    </location>
</feature>
<gene>
    <name evidence="9" type="ORF">UCRPC4_g04541</name>
</gene>
<dbReference type="AlphaFoldDB" id="A0A0G2EAR6"/>
<feature type="domain" description="Integral membrane bound transporter" evidence="8">
    <location>
        <begin position="384"/>
        <end position="520"/>
    </location>
</feature>
<dbReference type="PANTHER" id="PTHR37994">
    <property type="entry name" value="ARAE_2_N DOMAIN-CONTAINING PROTEIN-RELATED"/>
    <property type="match status" value="1"/>
</dbReference>
<evidence type="ECO:0000256" key="3">
    <source>
        <dbReference type="ARBA" id="ARBA00022989"/>
    </source>
</evidence>
<evidence type="ECO:0000256" key="5">
    <source>
        <dbReference type="SAM" id="MobiDB-lite"/>
    </source>
</evidence>
<feature type="region of interest" description="Disordered" evidence="5">
    <location>
        <begin position="785"/>
        <end position="813"/>
    </location>
</feature>
<organism evidence="9 10">
    <name type="scientific">Phaeomoniella chlamydospora</name>
    <name type="common">Phaeoacremonium chlamydosporum</name>
    <dbReference type="NCBI Taxonomy" id="158046"/>
    <lineage>
        <taxon>Eukaryota</taxon>
        <taxon>Fungi</taxon>
        <taxon>Dikarya</taxon>
        <taxon>Ascomycota</taxon>
        <taxon>Pezizomycotina</taxon>
        <taxon>Eurotiomycetes</taxon>
        <taxon>Chaetothyriomycetidae</taxon>
        <taxon>Phaeomoniellales</taxon>
        <taxon>Phaeomoniellaceae</taxon>
        <taxon>Phaeomoniella</taxon>
    </lineage>
</organism>
<keyword evidence="10" id="KW-1185">Reference proteome</keyword>
<sequence>MYMDSVKKRQFDRIKSSGSNLEPDSTKVSQEAQKMKGLVTEMAGLFGKINAEIVFAEREAAYGHLQPHDFGQLTKLCRSILLPISGLATFIDIIQSVKQRKIAHHKMIESEETAAAIKKLTHEEWDDIVASTNDIHEELVSTMQSGLQHVLYTLRFEKAPKKAKDVEESGGLASPGDRDYAGHVENQLRLFSSSRKSTMQAWCERKGIALPTKFWNDLTSTVTFEEFSGSEQKLRQNQNQQQLYLILYLEYLTMSLGESILDMIRWADSKVEDGTMPKKRIILPGVFRFKTWAKSLFAAESDDSEEEFATGTGQSRSVWAGASYGKRKDPEHLPPKTFFEKATNPIRTLPKFLSSEESTFGFRVVLATMSLAILAYLESTQNFFVKQRGIWAVIMIAISMSSHAGQGISGFIMRIVGTIIAMCTSLIIWYMGDKRTGAILPLMYVFTVPFFYVIIKAPQFAPAAMISMVTPILIIGYELQVRKLGLATSESNGQPYYPIYELAPYRLATVCAGLGVAFIWTYFPYPITTRLTLRKQIGSCFYLFANYYSCVHTTAQMRLSEDAAKEDETTPGTPAFRLAKARSKVFAKILLLLSSIEANSNLVTYEPTFGGKFPKETYDDLITSLRHLLNYFTLISYATNTFVSSSSSLSSSANDNTAEDDETQIDSNLDQSFLISFRRMASDISPLSHDITSTLCLLSASLENQHPLPPYLRPPHPYQLSERLSSLDPDLLSIRHVYEPCYAAFAVLQIVSSLATEETERCVELIRELVGEVDFSFHIVGTDGKDKSWGGSSATLESSSSAGNGNGKEEKKD</sequence>
<feature type="region of interest" description="Disordered" evidence="5">
    <location>
        <begin position="1"/>
        <end position="29"/>
    </location>
</feature>
<evidence type="ECO:0000259" key="7">
    <source>
        <dbReference type="Pfam" id="PF10337"/>
    </source>
</evidence>
<feature type="transmembrane region" description="Helical" evidence="6">
    <location>
        <begin position="389"/>
        <end position="405"/>
    </location>
</feature>
<name>A0A0G2EAR6_PHACM</name>
<feature type="compositionally biased region" description="Low complexity" evidence="5">
    <location>
        <begin position="789"/>
        <end position="803"/>
    </location>
</feature>
<evidence type="ECO:0000259" key="8">
    <source>
        <dbReference type="Pfam" id="PF13515"/>
    </source>
</evidence>
<dbReference type="EMBL" id="LCWF01000108">
    <property type="protein sequence ID" value="KKY19381.1"/>
    <property type="molecule type" value="Genomic_DNA"/>
</dbReference>
<feature type="domain" description="Putative ER transporter 6TM N-terminal" evidence="7">
    <location>
        <begin position="29"/>
        <end position="127"/>
    </location>
</feature>
<evidence type="ECO:0000256" key="4">
    <source>
        <dbReference type="ARBA" id="ARBA00023136"/>
    </source>
</evidence>
<reference evidence="9 10" key="2">
    <citation type="submission" date="2015-05" db="EMBL/GenBank/DDBJ databases">
        <authorList>
            <person name="Morales-Cruz A."/>
            <person name="Amrine K.C."/>
            <person name="Cantu D."/>
        </authorList>
    </citation>
    <scope>NUCLEOTIDE SEQUENCE [LARGE SCALE GENOMIC DNA]</scope>
    <source>
        <strain evidence="9">UCRPC4</strain>
    </source>
</reference>
<feature type="transmembrane region" description="Helical" evidence="6">
    <location>
        <begin position="360"/>
        <end position="377"/>
    </location>
</feature>
<accession>A0A0G2EAR6</accession>
<evidence type="ECO:0000313" key="10">
    <source>
        <dbReference type="Proteomes" id="UP000053317"/>
    </source>
</evidence>
<keyword evidence="2 6" id="KW-0812">Transmembrane</keyword>
<dbReference type="GO" id="GO:0016020">
    <property type="term" value="C:membrane"/>
    <property type="evidence" value="ECO:0007669"/>
    <property type="project" value="UniProtKB-SubCell"/>
</dbReference>
<evidence type="ECO:0000313" key="9">
    <source>
        <dbReference type="EMBL" id="KKY19381.1"/>
    </source>
</evidence>
<feature type="transmembrane region" description="Helical" evidence="6">
    <location>
        <begin position="438"/>
        <end position="455"/>
    </location>
</feature>
<dbReference type="InterPro" id="IPR049453">
    <property type="entry name" value="Memb_transporter_dom"/>
</dbReference>
<dbReference type="InterPro" id="IPR018823">
    <property type="entry name" value="ArAE_2_N"/>
</dbReference>
<comment type="subcellular location">
    <subcellularLocation>
        <location evidence="1">Membrane</location>
        <topology evidence="1">Multi-pass membrane protein</topology>
    </subcellularLocation>
</comment>
<keyword evidence="4 6" id="KW-0472">Membrane</keyword>
<feature type="compositionally biased region" description="Polar residues" evidence="5">
    <location>
        <begin position="16"/>
        <end position="29"/>
    </location>
</feature>
<feature type="transmembrane region" description="Helical" evidence="6">
    <location>
        <begin position="461"/>
        <end position="481"/>
    </location>
</feature>
<comment type="caution">
    <text evidence="9">The sequence shown here is derived from an EMBL/GenBank/DDBJ whole genome shotgun (WGS) entry which is preliminary data.</text>
</comment>
<protein>
    <submittedName>
        <fullName evidence="9">Putative mfs transporter</fullName>
    </submittedName>
</protein>
<proteinExistence type="predicted"/>
<dbReference type="Pfam" id="PF13515">
    <property type="entry name" value="FUSC_2"/>
    <property type="match status" value="1"/>
</dbReference>
<keyword evidence="3 6" id="KW-1133">Transmembrane helix</keyword>
<feature type="transmembrane region" description="Helical" evidence="6">
    <location>
        <begin position="411"/>
        <end position="431"/>
    </location>
</feature>
<evidence type="ECO:0000256" key="6">
    <source>
        <dbReference type="SAM" id="Phobius"/>
    </source>
</evidence>